<keyword evidence="2" id="KW-1133">Transmembrane helix</keyword>
<dbReference type="Proteomes" id="UP000182692">
    <property type="component" value="Unassembled WGS sequence"/>
</dbReference>
<keyword evidence="2" id="KW-0812">Transmembrane</keyword>
<keyword evidence="2" id="KW-0472">Membrane</keyword>
<dbReference type="STRING" id="1121869.SAMN03084138_04869"/>
<dbReference type="GeneID" id="35870060"/>
<accession>A0A1I5XWS3</accession>
<evidence type="ECO:0000313" key="3">
    <source>
        <dbReference type="EMBL" id="SFQ36422.1"/>
    </source>
</evidence>
<dbReference type="AlphaFoldDB" id="A0A1I5XWS3"/>
<feature type="compositionally biased region" description="Polar residues" evidence="1">
    <location>
        <begin position="8"/>
        <end position="17"/>
    </location>
</feature>
<name>A0A1I5XWS3_9GAMM</name>
<dbReference type="RefSeq" id="WP_074928948.1">
    <property type="nucleotide sequence ID" value="NZ_FOWR01000079.1"/>
</dbReference>
<feature type="transmembrane region" description="Helical" evidence="2">
    <location>
        <begin position="330"/>
        <end position="358"/>
    </location>
</feature>
<protein>
    <submittedName>
        <fullName evidence="3">Uncharacterized protein</fullName>
    </submittedName>
</protein>
<proteinExistence type="predicted"/>
<organism evidence="3 4">
    <name type="scientific">Enterovibrio norvegicus DSM 15893</name>
    <dbReference type="NCBI Taxonomy" id="1121869"/>
    <lineage>
        <taxon>Bacteria</taxon>
        <taxon>Pseudomonadati</taxon>
        <taxon>Pseudomonadota</taxon>
        <taxon>Gammaproteobacteria</taxon>
        <taxon>Vibrionales</taxon>
        <taxon>Vibrionaceae</taxon>
        <taxon>Enterovibrio</taxon>
    </lineage>
</organism>
<evidence type="ECO:0000313" key="4">
    <source>
        <dbReference type="Proteomes" id="UP000182692"/>
    </source>
</evidence>
<evidence type="ECO:0000256" key="2">
    <source>
        <dbReference type="SAM" id="Phobius"/>
    </source>
</evidence>
<dbReference type="OrthoDB" id="5847251at2"/>
<gene>
    <name evidence="3" type="ORF">SAMN03084138_04869</name>
</gene>
<dbReference type="EMBL" id="FOWR01000079">
    <property type="protein sequence ID" value="SFQ36422.1"/>
    <property type="molecule type" value="Genomic_DNA"/>
</dbReference>
<reference evidence="3 4" key="1">
    <citation type="submission" date="2016-10" db="EMBL/GenBank/DDBJ databases">
        <authorList>
            <person name="de Groot N.N."/>
        </authorList>
    </citation>
    <scope>NUCLEOTIDE SEQUENCE [LARGE SCALE GENOMIC DNA]</scope>
    <source>
        <strain evidence="3 4">DSM 15893</strain>
    </source>
</reference>
<evidence type="ECO:0000256" key="1">
    <source>
        <dbReference type="SAM" id="MobiDB-lite"/>
    </source>
</evidence>
<feature type="transmembrane region" description="Helical" evidence="2">
    <location>
        <begin position="364"/>
        <end position="385"/>
    </location>
</feature>
<sequence length="468" mass="49706">MNWKLASEGNTTPSSDSEPLVVRAPMGNQFWLENTGGSSLNIKYYVNGQASPPLPQTADKPTLLDNNLAGTAGKLEIEVNGEKSTLIEDIDSSLLTSPADLRGGLIVGQPRNVMPEPNPKVTFSPDAPPLDSRILLPDNALGNSEVDVISIIPSLPHMQAINEEGVYSVDTLTDGQVFWVLESFMQNSVATSANEFSVAIGQTVRHGRDLGGNAARNFLKEVIFQGKFAVKNISSWGGKAAIVFKGNHRSRSFLTAIMYGVKNDKMSYVSSYAEIASDIVNGNTGSAVRAAGAGSMPLKSGNFIGFAIAATFDVHAFMKDDDPEKNWGDLLGMLGVTFVKVWAAGFVGLLAAGAFAAAVAGAPVLAVVAIGAAVAIVVGVGLDFLDTQLGIKEGARKIGRGFIDIIDSILSFSFDDLEGMTDRWEQDFKSSLRENDPTGYCALFCSNPLDQLDAWMRGLGGRGLGGRY</sequence>
<feature type="region of interest" description="Disordered" evidence="1">
    <location>
        <begin position="1"/>
        <end position="20"/>
    </location>
</feature>